<dbReference type="Gene3D" id="3.40.50.1000">
    <property type="entry name" value="HAD superfamily/HAD-like"/>
    <property type="match status" value="1"/>
</dbReference>
<comment type="caution">
    <text evidence="4">The sequence shown here is derived from an EMBL/GenBank/DDBJ whole genome shotgun (WGS) entry which is preliminary data.</text>
</comment>
<organism evidence="4 5">
    <name type="scientific">Campylobacter fetus subsp. testudinum</name>
    <dbReference type="NCBI Taxonomy" id="1507806"/>
    <lineage>
        <taxon>Bacteria</taxon>
        <taxon>Pseudomonadati</taxon>
        <taxon>Campylobacterota</taxon>
        <taxon>Epsilonproteobacteria</taxon>
        <taxon>Campylobacterales</taxon>
        <taxon>Campylobacteraceae</taxon>
        <taxon>Campylobacter</taxon>
    </lineage>
</organism>
<keyword evidence="3" id="KW-0460">Magnesium</keyword>
<evidence type="ECO:0000256" key="3">
    <source>
        <dbReference type="ARBA" id="ARBA00022842"/>
    </source>
</evidence>
<reference evidence="4 5" key="1">
    <citation type="journal article" date="2016" name="Genome Biol. Evol.">
        <title>Comparative Genomics of Campylobacter fetus from Reptiles and Mammals Reveals Divergent Evolution in Host-Associated Lineages.</title>
        <authorList>
            <person name="Gilbert M.J."/>
            <person name="Miller W.G."/>
            <person name="Yee E."/>
            <person name="Zomer A.L."/>
            <person name="van der Graaf-van Bloois L."/>
            <person name="Fitzgerald C."/>
            <person name="Forbes K.J."/>
            <person name="Meric G."/>
            <person name="Sheppard S.K."/>
            <person name="Wagenaar J.A."/>
            <person name="Duim B."/>
        </authorList>
    </citation>
    <scope>NUCLEOTIDE SEQUENCE [LARGE SCALE GENOMIC DNA]</scope>
    <source>
        <strain evidence="4 5">12S02225-3</strain>
    </source>
</reference>
<dbReference type="GO" id="GO:0046872">
    <property type="term" value="F:metal ion binding"/>
    <property type="evidence" value="ECO:0007669"/>
    <property type="project" value="UniProtKB-KW"/>
</dbReference>
<dbReference type="EMBL" id="LFLK01000001">
    <property type="protein sequence ID" value="OCR91584.1"/>
    <property type="molecule type" value="Genomic_DNA"/>
</dbReference>
<dbReference type="PANTHER" id="PTHR43344:SF13">
    <property type="entry name" value="PHOSPHATASE RV3661-RELATED"/>
    <property type="match status" value="1"/>
</dbReference>
<dbReference type="GO" id="GO:0016787">
    <property type="term" value="F:hydrolase activity"/>
    <property type="evidence" value="ECO:0007669"/>
    <property type="project" value="UniProtKB-KW"/>
</dbReference>
<evidence type="ECO:0000256" key="1">
    <source>
        <dbReference type="ARBA" id="ARBA00022723"/>
    </source>
</evidence>
<dbReference type="SUPFAM" id="SSF56784">
    <property type="entry name" value="HAD-like"/>
    <property type="match status" value="1"/>
</dbReference>
<keyword evidence="1" id="KW-0479">Metal-binding</keyword>
<keyword evidence="2" id="KW-0378">Hydrolase</keyword>
<protein>
    <submittedName>
        <fullName evidence="4">Haloacid dehalogenase</fullName>
    </submittedName>
</protein>
<gene>
    <name evidence="4" type="ORF">CFT12S02225_00570</name>
</gene>
<dbReference type="InterPro" id="IPR023214">
    <property type="entry name" value="HAD_sf"/>
</dbReference>
<dbReference type="NCBIfam" id="TIGR01490">
    <property type="entry name" value="HAD-SF-IB-hyp1"/>
    <property type="match status" value="1"/>
</dbReference>
<dbReference type="RefSeq" id="WP_065838727.1">
    <property type="nucleotide sequence ID" value="NZ_CP027287.1"/>
</dbReference>
<sequence length="211" mass="24427">MIYLYDLDKTIIKEDSAKLWVDFMYENSFVEYDFVLKQAIFEEDYAKGVLDMNAYQEHFLMPLKGMKNSDLKPLLDRYIKDKIEPIIYKDALNLIDKNGGRKIVISATNDFIVKAICQFICIDEFLATNSEMINGVYSARMSGIPAFKEGKVERIKELLSQDEFRDTVFYSDSINDLPLLKAAKIGVLVNPDDMLLEENKKLKFGILKFKK</sequence>
<proteinExistence type="predicted"/>
<dbReference type="Proteomes" id="UP000093100">
    <property type="component" value="Unassembled WGS sequence"/>
</dbReference>
<evidence type="ECO:0000313" key="5">
    <source>
        <dbReference type="Proteomes" id="UP000093100"/>
    </source>
</evidence>
<dbReference type="Gene3D" id="1.20.1440.100">
    <property type="entry name" value="SG protein - dephosphorylation function"/>
    <property type="match status" value="1"/>
</dbReference>
<accession>A0AAX0HDE7</accession>
<evidence type="ECO:0000313" key="4">
    <source>
        <dbReference type="EMBL" id="OCR91584.1"/>
    </source>
</evidence>
<dbReference type="NCBIfam" id="TIGR01488">
    <property type="entry name" value="HAD-SF-IB"/>
    <property type="match status" value="1"/>
</dbReference>
<dbReference type="AlphaFoldDB" id="A0AAX0HDE7"/>
<dbReference type="Pfam" id="PF12710">
    <property type="entry name" value="HAD"/>
    <property type="match status" value="1"/>
</dbReference>
<evidence type="ECO:0000256" key="2">
    <source>
        <dbReference type="ARBA" id="ARBA00022801"/>
    </source>
</evidence>
<dbReference type="InterPro" id="IPR050582">
    <property type="entry name" value="HAD-like_SerB"/>
</dbReference>
<dbReference type="InterPro" id="IPR036412">
    <property type="entry name" value="HAD-like_sf"/>
</dbReference>
<name>A0AAX0HDE7_CAMFE</name>
<dbReference type="InterPro" id="IPR006385">
    <property type="entry name" value="HAD_hydro_SerB1"/>
</dbReference>
<dbReference type="PANTHER" id="PTHR43344">
    <property type="entry name" value="PHOSPHOSERINE PHOSPHATASE"/>
    <property type="match status" value="1"/>
</dbReference>